<keyword evidence="2" id="KW-0732">Signal</keyword>
<dbReference type="Proteomes" id="UP000694424">
    <property type="component" value="Unplaced"/>
</dbReference>
<dbReference type="PANTHER" id="PTHR28557">
    <property type="entry name" value="PROTEIN SLX4IP"/>
    <property type="match status" value="1"/>
</dbReference>
<feature type="compositionally biased region" description="Polar residues" evidence="1">
    <location>
        <begin position="329"/>
        <end position="345"/>
    </location>
</feature>
<dbReference type="AlphaFoldDB" id="A0A8B9S466"/>
<dbReference type="Pfam" id="PF15744">
    <property type="entry name" value="UPF0492"/>
    <property type="match status" value="1"/>
</dbReference>
<feature type="chain" id="PRO_5034892056" evidence="2">
    <location>
        <begin position="38"/>
        <end position="512"/>
    </location>
</feature>
<evidence type="ECO:0000256" key="1">
    <source>
        <dbReference type="SAM" id="MobiDB-lite"/>
    </source>
</evidence>
<dbReference type="Ensembl" id="ENSAOWT00000006147.1">
    <property type="protein sequence ID" value="ENSAOWP00000005403.1"/>
    <property type="gene ID" value="ENSAOWG00000003727.1"/>
</dbReference>
<proteinExistence type="predicted"/>
<dbReference type="PANTHER" id="PTHR28557:SF1">
    <property type="entry name" value="PROTEIN SLX4IP"/>
    <property type="match status" value="1"/>
</dbReference>
<evidence type="ECO:0000313" key="3">
    <source>
        <dbReference type="Ensembl" id="ENSAOWP00000005403.1"/>
    </source>
</evidence>
<evidence type="ECO:0000256" key="2">
    <source>
        <dbReference type="SAM" id="SignalP"/>
    </source>
</evidence>
<keyword evidence="4" id="KW-1185">Reference proteome</keyword>
<accession>A0A8B9S466</accession>
<feature type="region of interest" description="Disordered" evidence="1">
    <location>
        <begin position="212"/>
        <end position="260"/>
    </location>
</feature>
<feature type="region of interest" description="Disordered" evidence="1">
    <location>
        <begin position="328"/>
        <end position="352"/>
    </location>
</feature>
<reference evidence="3" key="2">
    <citation type="submission" date="2025-09" db="UniProtKB">
        <authorList>
            <consortium name="Ensembl"/>
        </authorList>
    </citation>
    <scope>IDENTIFICATION</scope>
</reference>
<evidence type="ECO:0000313" key="4">
    <source>
        <dbReference type="Proteomes" id="UP000694424"/>
    </source>
</evidence>
<reference evidence="3" key="1">
    <citation type="submission" date="2025-08" db="UniProtKB">
        <authorList>
            <consortium name="Ensembl"/>
        </authorList>
    </citation>
    <scope>IDENTIFICATION</scope>
</reference>
<protein>
    <submittedName>
        <fullName evidence="3">SLX4 interacting protein</fullName>
    </submittedName>
</protein>
<organism evidence="3 4">
    <name type="scientific">Apteryx owenii</name>
    <name type="common">Little spotted kiwi</name>
    <dbReference type="NCBI Taxonomy" id="8824"/>
    <lineage>
        <taxon>Eukaryota</taxon>
        <taxon>Metazoa</taxon>
        <taxon>Chordata</taxon>
        <taxon>Craniata</taxon>
        <taxon>Vertebrata</taxon>
        <taxon>Euteleostomi</taxon>
        <taxon>Archelosauria</taxon>
        <taxon>Archosauria</taxon>
        <taxon>Dinosauria</taxon>
        <taxon>Saurischia</taxon>
        <taxon>Theropoda</taxon>
        <taxon>Coelurosauria</taxon>
        <taxon>Aves</taxon>
        <taxon>Palaeognathae</taxon>
        <taxon>Apterygiformes</taxon>
        <taxon>Apterygidae</taxon>
        <taxon>Apteryx</taxon>
    </lineage>
</organism>
<name>A0A8B9S466_APTOW</name>
<sequence length="512" mass="57642">MNARHVSNACGLSRKSLLRMVAWPSLLVCLTVRKADASQTPCNTTLMSSDPLLMLDEIQWLLLVGSGALSKAVTWELCMLLEDAVASRVKHYLEAPKQRGQWKSMEHAASAPLFLTGNRFHITAQFMKRWVNLRCAVGKRYRELRVFPDRFVVCVSKLESNPSAWTCENGALKEELSNGTSEYFTESAENKKFKLSLSQQIKQDILKEIVKRTKPRKSSVSKPQTSKDSEKVYLGSVDSQKGNRKNDCQTSPNPPSELKCRSIGELKDCINTSESNLELPVLELENDVNQRQPDDASSQQKPHSAEWLKMRLLSKNPPCSYESALLDPKQSQKVTKTQAQQNSCGSEEKLDHSKKVFSEEAPLIPDNTEMSKCNDDCSGPFLEEKTPFDSRLFSKQDLTKMMSDEESLTLEKNLSRPLLVGNNTVQTNKNEPDTTTEELSLMPSSSHFKLLSMSPEKPIQKRKKESVCMVFLTVFRNKVANALPVFRPAKRSFLVTSKTKAANEHGFGRRIA</sequence>
<feature type="signal peptide" evidence="2">
    <location>
        <begin position="1"/>
        <end position="37"/>
    </location>
</feature>
<dbReference type="InterPro" id="IPR031479">
    <property type="entry name" value="SLX4IP"/>
</dbReference>